<sequence>MHQNPSQNIEYVHHRPLLHHMPSVTSTNSFQWAFWVSPWAAQGYMRDRCRRRREIDRRRVERPIYEWPP</sequence>
<name>A0A4Q9MUN5_9APHY</name>
<organism evidence="1">
    <name type="scientific">Dichomitus squalens</name>
    <dbReference type="NCBI Taxonomy" id="114155"/>
    <lineage>
        <taxon>Eukaryota</taxon>
        <taxon>Fungi</taxon>
        <taxon>Dikarya</taxon>
        <taxon>Basidiomycota</taxon>
        <taxon>Agaricomycotina</taxon>
        <taxon>Agaricomycetes</taxon>
        <taxon>Polyporales</taxon>
        <taxon>Polyporaceae</taxon>
        <taxon>Dichomitus</taxon>
    </lineage>
</organism>
<evidence type="ECO:0000313" key="1">
    <source>
        <dbReference type="EMBL" id="TBU31067.1"/>
    </source>
</evidence>
<reference evidence="1" key="1">
    <citation type="submission" date="2019-01" db="EMBL/GenBank/DDBJ databases">
        <title>Draft genome sequences of three monokaryotic isolates of the white-rot basidiomycete fungus Dichomitus squalens.</title>
        <authorList>
            <consortium name="DOE Joint Genome Institute"/>
            <person name="Lopez S.C."/>
            <person name="Andreopoulos B."/>
            <person name="Pangilinan J."/>
            <person name="Lipzen A."/>
            <person name="Riley R."/>
            <person name="Ahrendt S."/>
            <person name="Ng V."/>
            <person name="Barry K."/>
            <person name="Daum C."/>
            <person name="Grigoriev I.V."/>
            <person name="Hilden K.S."/>
            <person name="Makela M.R."/>
            <person name="de Vries R.P."/>
        </authorList>
    </citation>
    <scope>NUCLEOTIDE SEQUENCE [LARGE SCALE GENOMIC DNA]</scope>
    <source>
        <strain evidence="1">OM18370.1</strain>
    </source>
</reference>
<feature type="non-terminal residue" evidence="1">
    <location>
        <position position="1"/>
    </location>
</feature>
<protein>
    <submittedName>
        <fullName evidence="1">Uncharacterized protein</fullName>
    </submittedName>
</protein>
<accession>A0A4Q9MUN5</accession>
<dbReference type="EMBL" id="ML143401">
    <property type="protein sequence ID" value="TBU31067.1"/>
    <property type="molecule type" value="Genomic_DNA"/>
</dbReference>
<dbReference type="Proteomes" id="UP000292957">
    <property type="component" value="Unassembled WGS sequence"/>
</dbReference>
<proteinExistence type="predicted"/>
<dbReference type="AlphaFoldDB" id="A0A4Q9MUN5"/>
<gene>
    <name evidence="1" type="ORF">BD311DRAFT_753152</name>
</gene>